<feature type="compositionally biased region" description="Low complexity" evidence="1">
    <location>
        <begin position="115"/>
        <end position="131"/>
    </location>
</feature>
<dbReference type="AlphaFoldDB" id="A0AAD1ADZ8"/>
<organism evidence="3 4">
    <name type="scientific">Rathayibacter iranicus</name>
    <dbReference type="NCBI Taxonomy" id="59737"/>
    <lineage>
        <taxon>Bacteria</taxon>
        <taxon>Bacillati</taxon>
        <taxon>Actinomycetota</taxon>
        <taxon>Actinomycetes</taxon>
        <taxon>Micrococcales</taxon>
        <taxon>Microbacteriaceae</taxon>
        <taxon>Rathayibacter</taxon>
    </lineage>
</organism>
<evidence type="ECO:0000313" key="4">
    <source>
        <dbReference type="Proteomes" id="UP000283946"/>
    </source>
</evidence>
<dbReference type="InterPro" id="IPR006311">
    <property type="entry name" value="TAT_signal"/>
</dbReference>
<sequence length="573" mass="59043">MPTPSPTAPPRARLSRRSVVLGGLAALPLLSACVPDASAPDGGPQEAPRTRTAAPSGPVALVPDALAASAALFSAAPLVVLVEDVPASRIRAAQVSIAWGVPLLIGAADDAGATPAATADSGAASTDSASANFAPAESASSVDPPTPTVSAPAAEALTAEFARLGATRVIAIGNVTAPEGVSVVVSTPDAAAIAQATGVSVTDLTLADLAAYTPAVPADAPFGALPPRAEVLTGLHGLARAEDADVAAFATARAAGVPITMVDGDDLLASGGAVTAIADADASCTLLLGPVLAAQPEPEWAVRAAANGWQLPGGGQRAFGNHLFVAIYGTPGAPVLGVLGEQGLEPTIARAQAVAEPYRALTKKQVVPSLEIITTVAAGDPGSDANYSNELDPADLRPYVDAAQETGMYVVLDLQSGLTDFLTQAKQYADLLRLPHVGLALDPEWRLLPGQKPLQQIGRVSAAEVDSVSEWLADLVHSEGLPPKMFVLHQFRLTMLQDRENIRRDRPELEFLIHVDGQGSQPDKQATWEALHQDAAADIAWGWKNFYDEDKPMLTPAETLANVRPLPDLITYQ</sequence>
<protein>
    <recommendedName>
        <fullName evidence="5">Lipoprotein</fullName>
    </recommendedName>
</protein>
<dbReference type="EMBL" id="CP028130">
    <property type="protein sequence ID" value="AZZ56434.1"/>
    <property type="molecule type" value="Genomic_DNA"/>
</dbReference>
<proteinExistence type="predicted"/>
<reference evidence="3 4" key="1">
    <citation type="submission" date="2018-03" db="EMBL/GenBank/DDBJ databases">
        <title>Bacteriophage NCPPB3778 and a type I-E CRISPR drive the evolution of the US Biological Select Agent, Rathayibacter toxicus.</title>
        <authorList>
            <person name="Davis E.W.II."/>
            <person name="Tabima J.F."/>
            <person name="Weisberg A.J."/>
            <person name="Dantas Lopes L."/>
            <person name="Wiseman M.S."/>
            <person name="Wiseman M.S."/>
            <person name="Pupko T."/>
            <person name="Belcher M.S."/>
            <person name="Sechler A.J."/>
            <person name="Tancos M.A."/>
            <person name="Schroeder B.K."/>
            <person name="Murray T.D."/>
            <person name="Luster D.G."/>
            <person name="Schneider W.L."/>
            <person name="Rogers E."/>
            <person name="Andreote F.D."/>
            <person name="Grunwald N.J."/>
            <person name="Putnam M.L."/>
            <person name="Chang J.H."/>
        </authorList>
    </citation>
    <scope>NUCLEOTIDE SEQUENCE [LARGE SCALE GENOMIC DNA]</scope>
    <source>
        <strain evidence="3 4">NCCPB 2253</strain>
    </source>
</reference>
<dbReference type="RefSeq" id="WP_104265614.1">
    <property type="nucleotide sequence ID" value="NZ_CP028130.1"/>
</dbReference>
<feature type="signal peptide" evidence="2">
    <location>
        <begin position="1"/>
        <end position="39"/>
    </location>
</feature>
<gene>
    <name evidence="3" type="ORF">C7V51_11525</name>
</gene>
<evidence type="ECO:0000256" key="2">
    <source>
        <dbReference type="SAM" id="SignalP"/>
    </source>
</evidence>
<dbReference type="Proteomes" id="UP000283946">
    <property type="component" value="Chromosome"/>
</dbReference>
<evidence type="ECO:0000256" key="1">
    <source>
        <dbReference type="SAM" id="MobiDB-lite"/>
    </source>
</evidence>
<keyword evidence="2" id="KW-0732">Signal</keyword>
<feature type="chain" id="PRO_5042269144" description="Lipoprotein" evidence="2">
    <location>
        <begin position="40"/>
        <end position="573"/>
    </location>
</feature>
<evidence type="ECO:0008006" key="5">
    <source>
        <dbReference type="Google" id="ProtNLM"/>
    </source>
</evidence>
<feature type="region of interest" description="Disordered" evidence="1">
    <location>
        <begin position="37"/>
        <end position="56"/>
    </location>
</feature>
<accession>A0AAD1ADZ8</accession>
<dbReference type="PROSITE" id="PS51318">
    <property type="entry name" value="TAT"/>
    <property type="match status" value="1"/>
</dbReference>
<dbReference type="KEGG" id="ria:C7V51_11525"/>
<feature type="region of interest" description="Disordered" evidence="1">
    <location>
        <begin position="115"/>
        <end position="150"/>
    </location>
</feature>
<name>A0AAD1ADZ8_9MICO</name>
<evidence type="ECO:0000313" key="3">
    <source>
        <dbReference type="EMBL" id="AZZ56434.1"/>
    </source>
</evidence>